<dbReference type="CDD" id="cd15831">
    <property type="entry name" value="BTAD"/>
    <property type="match status" value="1"/>
</dbReference>
<dbReference type="SMART" id="SM01043">
    <property type="entry name" value="BTAD"/>
    <property type="match status" value="1"/>
</dbReference>
<name>A0A5B2XB40_9PSEU</name>
<dbReference type="GO" id="GO:0016887">
    <property type="term" value="F:ATP hydrolysis activity"/>
    <property type="evidence" value="ECO:0007669"/>
    <property type="project" value="InterPro"/>
</dbReference>
<reference evidence="6 7" key="2">
    <citation type="submission" date="2019-09" db="EMBL/GenBank/DDBJ databases">
        <authorList>
            <person name="Jin C."/>
        </authorList>
    </citation>
    <scope>NUCLEOTIDE SEQUENCE [LARGE SCALE GENOMIC DNA]</scope>
    <source>
        <strain evidence="6 7">AN110305</strain>
    </source>
</reference>
<evidence type="ECO:0000256" key="4">
    <source>
        <dbReference type="SAM" id="MobiDB-lite"/>
    </source>
</evidence>
<keyword evidence="2 3" id="KW-0238">DNA-binding</keyword>
<feature type="compositionally biased region" description="Basic and acidic residues" evidence="4">
    <location>
        <begin position="999"/>
        <end position="1024"/>
    </location>
</feature>
<dbReference type="InterPro" id="IPR001867">
    <property type="entry name" value="OmpR/PhoB-type_DNA-bd"/>
</dbReference>
<dbReference type="EMBL" id="VUOB01000036">
    <property type="protein sequence ID" value="KAA2260443.1"/>
    <property type="molecule type" value="Genomic_DNA"/>
</dbReference>
<comment type="caution">
    <text evidence="6">The sequence shown here is derived from an EMBL/GenBank/DDBJ whole genome shotgun (WGS) entry which is preliminary data.</text>
</comment>
<accession>A0A5B2XB40</accession>
<feature type="DNA-binding region" description="OmpR/PhoB-type" evidence="3">
    <location>
        <begin position="1"/>
        <end position="91"/>
    </location>
</feature>
<evidence type="ECO:0000256" key="2">
    <source>
        <dbReference type="ARBA" id="ARBA00023125"/>
    </source>
</evidence>
<dbReference type="InterPro" id="IPR005158">
    <property type="entry name" value="BTAD"/>
</dbReference>
<sequence>MRVAMLGPVTAFGADGAPLRVGGPRVRALLALLALEPGKAVSAERLIDAIWAGAPPANAANALQTLVKRLRAALAPARVVEARAPGYALAVDPDDVDAHRFARLLAEGARLLADGAADRAAIALDAALALWRGQAVADLADFPQLIAGATLLDEQRLGAVEARADAYLALGRAAEVVRELSAEAAAHPLRETVAARLITALAAAGRRPEALEVFLRTKGTLCEELGVDPSPALTDAYLAALRDRPCPARERPTTNLRGRLTSFVGRAAEVDRIGGLLGTSRLLTLVGPGGAGKTRLAGEVAARLTERWPDGCWLVELAAVADSASVVNAVSAAIGFGEHTETPNPNPVEQLAAVLAGKRLLLVVDNCEHVVAGAAALVEELLARCPGLTVLATSREPLGVDGEVLCPVPPLEVAPDGATAQEAARFAAVRLFVDRASAARPGFVLDEDNCAAVCAICHRLDGMPLAIELAAARLRAMSPGQIADRLDDRFRLLTSGARTALPRHQTLRAVVAWSWDLLTEPEQILARRLSVFVGGATLEGAERVCGGDVLDALPSLVDKSLVELDGDRYRMLETIRAYAAEELAARDDAAALAKAHAAYFRDLAELAEPALRTANQDDWFARLAAEHDNCVAALGWAVRDRDTALALRLCGALVWYWLPRGFRTEAELWRRRVLDLAGGGPPAGLTAAYLACSYACCLPEYTGWSPARRLGGSAVAFGRLHHRARAEDRPPNPVFTALTAVWANEAGDPSAFQECVRSPDQWLASTALLLRGTVRLNQGGDGPAADLEAAVLGFRRVGERRGLSRALLALATLRARTDGVAAAAELMTEAAELITPWVCADEALVTLIWLAQLRSWDGDLAGAAAAIAAARRTGTSGVPVDTLVRLRLIEADLASRAGDLVVAIPRHQEARSGLAQADRAAPVGEIWARISHGIALADTGDPGEAEAKLREALDLMRPVRNLPLLVALGVGFAVAALASGDPVRAAAIMEACAVAHEDDGLGDPDPVRVRGAARTDHGVDRPDRAAGTSDDLIRLLRAG</sequence>
<evidence type="ECO:0000259" key="5">
    <source>
        <dbReference type="PROSITE" id="PS51755"/>
    </source>
</evidence>
<feature type="domain" description="OmpR/PhoB-type" evidence="5">
    <location>
        <begin position="1"/>
        <end position="91"/>
    </location>
</feature>
<feature type="region of interest" description="Disordered" evidence="4">
    <location>
        <begin position="999"/>
        <end position="1026"/>
    </location>
</feature>
<dbReference type="Pfam" id="PF13401">
    <property type="entry name" value="AAA_22"/>
    <property type="match status" value="1"/>
</dbReference>
<protein>
    <submittedName>
        <fullName evidence="6">AfsR/SARP family transcriptional regulator</fullName>
    </submittedName>
</protein>
<dbReference type="PANTHER" id="PTHR47691">
    <property type="entry name" value="REGULATOR-RELATED"/>
    <property type="match status" value="1"/>
</dbReference>
<evidence type="ECO:0000313" key="6">
    <source>
        <dbReference type="EMBL" id="KAA2260443.1"/>
    </source>
</evidence>
<dbReference type="InterPro" id="IPR058852">
    <property type="entry name" value="HTH_77"/>
</dbReference>
<dbReference type="InterPro" id="IPR049945">
    <property type="entry name" value="AAA_22"/>
</dbReference>
<dbReference type="SUPFAM" id="SSF48452">
    <property type="entry name" value="TPR-like"/>
    <property type="match status" value="1"/>
</dbReference>
<dbReference type="InterPro" id="IPR016032">
    <property type="entry name" value="Sig_transdc_resp-reg_C-effctor"/>
</dbReference>
<dbReference type="Pfam" id="PF03704">
    <property type="entry name" value="BTAD"/>
    <property type="match status" value="1"/>
</dbReference>
<gene>
    <name evidence="6" type="ORF">F0L68_20115</name>
</gene>
<dbReference type="Proteomes" id="UP000323454">
    <property type="component" value="Unassembled WGS sequence"/>
</dbReference>
<dbReference type="PROSITE" id="PS51755">
    <property type="entry name" value="OMPR_PHOB"/>
    <property type="match status" value="1"/>
</dbReference>
<dbReference type="Pfam" id="PF00486">
    <property type="entry name" value="Trans_reg_C"/>
    <property type="match status" value="1"/>
</dbReference>
<proteinExistence type="inferred from homology"/>
<evidence type="ECO:0000313" key="7">
    <source>
        <dbReference type="Proteomes" id="UP000323454"/>
    </source>
</evidence>
<reference evidence="6 7" key="1">
    <citation type="submission" date="2019-09" db="EMBL/GenBank/DDBJ databases">
        <title>Goodfellowia gen. nov., a new genus of the Pseudonocardineae related to Actinoalloteichus, containing Goodfellowia coeruleoviolacea gen. nov., comb. nov. gen. nov., comb. nov.</title>
        <authorList>
            <person name="Labeda D."/>
        </authorList>
    </citation>
    <scope>NUCLEOTIDE SEQUENCE [LARGE SCALE GENOMIC DNA]</scope>
    <source>
        <strain evidence="6 7">AN110305</strain>
    </source>
</reference>
<dbReference type="InterPro" id="IPR011990">
    <property type="entry name" value="TPR-like_helical_dom_sf"/>
</dbReference>
<evidence type="ECO:0000256" key="3">
    <source>
        <dbReference type="PROSITE-ProRule" id="PRU01091"/>
    </source>
</evidence>
<dbReference type="Gene3D" id="1.10.10.10">
    <property type="entry name" value="Winged helix-like DNA-binding domain superfamily/Winged helix DNA-binding domain"/>
    <property type="match status" value="1"/>
</dbReference>
<keyword evidence="7" id="KW-1185">Reference proteome</keyword>
<dbReference type="SUPFAM" id="SSF46894">
    <property type="entry name" value="C-terminal effector domain of the bipartite response regulators"/>
    <property type="match status" value="1"/>
</dbReference>
<dbReference type="GO" id="GO:0000160">
    <property type="term" value="P:phosphorelay signal transduction system"/>
    <property type="evidence" value="ECO:0007669"/>
    <property type="project" value="InterPro"/>
</dbReference>
<organism evidence="6 7">
    <name type="scientific">Solihabitans fulvus</name>
    <dbReference type="NCBI Taxonomy" id="1892852"/>
    <lineage>
        <taxon>Bacteria</taxon>
        <taxon>Bacillati</taxon>
        <taxon>Actinomycetota</taxon>
        <taxon>Actinomycetes</taxon>
        <taxon>Pseudonocardiales</taxon>
        <taxon>Pseudonocardiaceae</taxon>
        <taxon>Solihabitans</taxon>
    </lineage>
</organism>
<dbReference type="GO" id="GO:0003677">
    <property type="term" value="F:DNA binding"/>
    <property type="evidence" value="ECO:0007669"/>
    <property type="project" value="UniProtKB-UniRule"/>
</dbReference>
<comment type="similarity">
    <text evidence="1">Belongs to the AfsR/DnrI/RedD regulatory family.</text>
</comment>
<dbReference type="SUPFAM" id="SSF52540">
    <property type="entry name" value="P-loop containing nucleoside triphosphate hydrolases"/>
    <property type="match status" value="1"/>
</dbReference>
<dbReference type="OrthoDB" id="9812579at2"/>
<evidence type="ECO:0000256" key="1">
    <source>
        <dbReference type="ARBA" id="ARBA00005820"/>
    </source>
</evidence>
<dbReference type="InterPro" id="IPR027417">
    <property type="entry name" value="P-loop_NTPase"/>
</dbReference>
<dbReference type="InterPro" id="IPR036388">
    <property type="entry name" value="WH-like_DNA-bd_sf"/>
</dbReference>
<dbReference type="Pfam" id="PF25872">
    <property type="entry name" value="HTH_77"/>
    <property type="match status" value="1"/>
</dbReference>
<dbReference type="AlphaFoldDB" id="A0A5B2XB40"/>
<dbReference type="Gene3D" id="1.25.40.10">
    <property type="entry name" value="Tetratricopeptide repeat domain"/>
    <property type="match status" value="1"/>
</dbReference>
<dbReference type="SMART" id="SM00862">
    <property type="entry name" value="Trans_reg_C"/>
    <property type="match status" value="1"/>
</dbReference>
<dbReference type="RefSeq" id="WP_149851167.1">
    <property type="nucleotide sequence ID" value="NZ_VUOB01000036.1"/>
</dbReference>
<dbReference type="GO" id="GO:0006355">
    <property type="term" value="P:regulation of DNA-templated transcription"/>
    <property type="evidence" value="ECO:0007669"/>
    <property type="project" value="InterPro"/>
</dbReference>
<dbReference type="PANTHER" id="PTHR47691:SF3">
    <property type="entry name" value="HTH-TYPE TRANSCRIPTIONAL REGULATOR RV0890C-RELATED"/>
    <property type="match status" value="1"/>
</dbReference>
<dbReference type="PRINTS" id="PR00364">
    <property type="entry name" value="DISEASERSIST"/>
</dbReference>